<keyword evidence="4 5" id="KW-0472">Membrane</keyword>
<dbReference type="AlphaFoldDB" id="A0A0K8QIZ7"/>
<dbReference type="OrthoDB" id="9794512at2"/>
<accession>A0A0K8QIZ7</accession>
<feature type="domain" description="ABC-2 type transporter transmembrane" evidence="6">
    <location>
        <begin position="54"/>
        <end position="189"/>
    </location>
</feature>
<feature type="transmembrane region" description="Helical" evidence="5">
    <location>
        <begin position="173"/>
        <end position="190"/>
    </location>
</feature>
<keyword evidence="8" id="KW-1185">Reference proteome</keyword>
<evidence type="ECO:0000256" key="2">
    <source>
        <dbReference type="ARBA" id="ARBA00022692"/>
    </source>
</evidence>
<dbReference type="RefSeq" id="WP_062534017.1">
    <property type="nucleotide sequence ID" value="NZ_DF970134.1"/>
</dbReference>
<name>A0A0K8QIZ7_9GAMM</name>
<comment type="subcellular location">
    <subcellularLocation>
        <location evidence="1">Membrane</location>
        <topology evidence="1">Multi-pass membrane protein</topology>
    </subcellularLocation>
</comment>
<feature type="transmembrane region" description="Helical" evidence="5">
    <location>
        <begin position="20"/>
        <end position="39"/>
    </location>
</feature>
<gene>
    <name evidence="7" type="ORF">MBSD_n0081</name>
</gene>
<evidence type="ECO:0000256" key="1">
    <source>
        <dbReference type="ARBA" id="ARBA00004141"/>
    </source>
</evidence>
<dbReference type="GO" id="GO:0140359">
    <property type="term" value="F:ABC-type transporter activity"/>
    <property type="evidence" value="ECO:0007669"/>
    <property type="project" value="InterPro"/>
</dbReference>
<proteinExistence type="predicted"/>
<evidence type="ECO:0000256" key="3">
    <source>
        <dbReference type="ARBA" id="ARBA00022989"/>
    </source>
</evidence>
<evidence type="ECO:0000256" key="4">
    <source>
        <dbReference type="ARBA" id="ARBA00023136"/>
    </source>
</evidence>
<protein>
    <submittedName>
        <fullName evidence="7">ABC transporter permease</fullName>
    </submittedName>
</protein>
<evidence type="ECO:0000313" key="7">
    <source>
        <dbReference type="EMBL" id="GAP64799.1"/>
    </source>
</evidence>
<dbReference type="InterPro" id="IPR013525">
    <property type="entry name" value="ABC2_TM"/>
</dbReference>
<keyword evidence="3 5" id="KW-1133">Transmembrane helix</keyword>
<evidence type="ECO:0000313" key="8">
    <source>
        <dbReference type="Proteomes" id="UP000253740"/>
    </source>
</evidence>
<feature type="transmembrane region" description="Helical" evidence="5">
    <location>
        <begin position="226"/>
        <end position="245"/>
    </location>
</feature>
<keyword evidence="2 5" id="KW-0812">Transmembrane</keyword>
<dbReference type="STRING" id="1475481.GCA_000953855_00082"/>
<dbReference type="Pfam" id="PF12698">
    <property type="entry name" value="ABC2_membrane_3"/>
    <property type="match status" value="1"/>
</dbReference>
<organism evidence="7">
    <name type="scientific">Mizugakiibacter sediminis</name>
    <dbReference type="NCBI Taxonomy" id="1475481"/>
    <lineage>
        <taxon>Bacteria</taxon>
        <taxon>Pseudomonadati</taxon>
        <taxon>Pseudomonadota</taxon>
        <taxon>Gammaproteobacteria</taxon>
        <taxon>Lysobacterales</taxon>
        <taxon>Rhodanobacteraceae</taxon>
        <taxon>Mizugakiibacter</taxon>
    </lineage>
</organism>
<reference evidence="7" key="1">
    <citation type="submission" date="2015-08" db="EMBL/GenBank/DDBJ databases">
        <title>Complete DNA Sequence of Pseudomonas syringae pv. actinidiae, the Causal Agent of Kiwifruit Canker Disease.</title>
        <authorList>
            <person name="Rikkerink E.H.A."/>
            <person name="Fineran P.C."/>
        </authorList>
    </citation>
    <scope>NUCLEOTIDE SEQUENCE</scope>
    <source>
        <strain evidence="7">SkMP5</strain>
    </source>
</reference>
<feature type="transmembrane region" description="Helical" evidence="5">
    <location>
        <begin position="145"/>
        <end position="166"/>
    </location>
</feature>
<dbReference type="GO" id="GO:0016020">
    <property type="term" value="C:membrane"/>
    <property type="evidence" value="ECO:0007669"/>
    <property type="project" value="UniProtKB-SubCell"/>
</dbReference>
<dbReference type="EMBL" id="DF970134">
    <property type="protein sequence ID" value="GAP64799.1"/>
    <property type="molecule type" value="Genomic_DNA"/>
</dbReference>
<evidence type="ECO:0000256" key="5">
    <source>
        <dbReference type="SAM" id="Phobius"/>
    </source>
</evidence>
<feature type="transmembrane region" description="Helical" evidence="5">
    <location>
        <begin position="113"/>
        <end position="133"/>
    </location>
</feature>
<evidence type="ECO:0000259" key="6">
    <source>
        <dbReference type="Pfam" id="PF12698"/>
    </source>
</evidence>
<feature type="transmembrane region" description="Helical" evidence="5">
    <location>
        <begin position="66"/>
        <end position="87"/>
    </location>
</feature>
<sequence>MSARAVARLELKRLAVRPFAWTLAALALAFLAWQFLQLLDGFLKVQTRLAAQADAPGYTDLVAVPLLAAAAQLLLVATPLLTMHALAGERRARTLPLLFACGQSPRAIVLGKYLGVLPWLAGILLLAAAMPLALAPATHLDGGKFAAALLGVALLTATLAAIGVACSAYASHPALAAAAAFALTLALWAIDAGARAQGVDNGAINYLAMATHVQPLLRGLVASVDLLYFALAIALALALATHRLAAERVRG</sequence>
<dbReference type="Proteomes" id="UP000253740">
    <property type="component" value="Unassembled WGS sequence"/>
</dbReference>